<dbReference type="EMBL" id="JASFZW010000003">
    <property type="protein sequence ID" value="KAK2079101.1"/>
    <property type="molecule type" value="Genomic_DNA"/>
</dbReference>
<dbReference type="GO" id="GO:0006904">
    <property type="term" value="P:vesicle docking involved in exocytosis"/>
    <property type="evidence" value="ECO:0007669"/>
    <property type="project" value="TreeGrafter"/>
</dbReference>
<gene>
    <name evidence="7" type="ORF">QBZ16_002791</name>
</gene>
<dbReference type="GO" id="GO:0008270">
    <property type="term" value="F:zinc ion binding"/>
    <property type="evidence" value="ECO:0007669"/>
    <property type="project" value="UniProtKB-KW"/>
</dbReference>
<evidence type="ECO:0000256" key="1">
    <source>
        <dbReference type="ARBA" id="ARBA00022723"/>
    </source>
</evidence>
<feature type="domain" description="Pep3/Vps18 beta-propeller" evidence="6">
    <location>
        <begin position="35"/>
        <end position="173"/>
    </location>
</feature>
<comment type="caution">
    <text evidence="7">The sequence shown here is derived from an EMBL/GenBank/DDBJ whole genome shotgun (WGS) entry which is preliminary data.</text>
</comment>
<dbReference type="PANTHER" id="PTHR23323">
    <property type="entry name" value="VACUOLAR PROTEIN SORTING-ASSOCIATED PROTEIN"/>
    <property type="match status" value="1"/>
</dbReference>
<evidence type="ECO:0000256" key="4">
    <source>
        <dbReference type="SAM" id="Coils"/>
    </source>
</evidence>
<dbReference type="PANTHER" id="PTHR23323:SF26">
    <property type="entry name" value="VACUOLAR PROTEIN SORTING-ASSOCIATED PROTEIN 18 HOMOLOG"/>
    <property type="match status" value="1"/>
</dbReference>
<evidence type="ECO:0000256" key="5">
    <source>
        <dbReference type="SAM" id="MobiDB-lite"/>
    </source>
</evidence>
<accession>A0AAD9IIJ4</accession>
<keyword evidence="2" id="KW-0863">Zinc-finger</keyword>
<keyword evidence="3" id="KW-0862">Zinc</keyword>
<dbReference type="Proteomes" id="UP001255856">
    <property type="component" value="Unassembled WGS sequence"/>
</dbReference>
<proteinExistence type="predicted"/>
<keyword evidence="8" id="KW-1185">Reference proteome</keyword>
<evidence type="ECO:0000313" key="7">
    <source>
        <dbReference type="EMBL" id="KAK2079101.1"/>
    </source>
</evidence>
<feature type="region of interest" description="Disordered" evidence="5">
    <location>
        <begin position="490"/>
        <end position="523"/>
    </location>
</feature>
<dbReference type="InterPro" id="IPR007810">
    <property type="entry name" value="Pep3/Vps18_beta-prop"/>
</dbReference>
<evidence type="ECO:0000256" key="3">
    <source>
        <dbReference type="ARBA" id="ARBA00022833"/>
    </source>
</evidence>
<dbReference type="GO" id="GO:0005768">
    <property type="term" value="C:endosome"/>
    <property type="evidence" value="ECO:0007669"/>
    <property type="project" value="TreeGrafter"/>
</dbReference>
<protein>
    <recommendedName>
        <fullName evidence="6">Pep3/Vps18 beta-propeller domain-containing protein</fullName>
    </recommendedName>
</protein>
<feature type="region of interest" description="Disordered" evidence="5">
    <location>
        <begin position="678"/>
        <end position="713"/>
    </location>
</feature>
<dbReference type="GO" id="GO:0048284">
    <property type="term" value="P:organelle fusion"/>
    <property type="evidence" value="ECO:0007669"/>
    <property type="project" value="TreeGrafter"/>
</dbReference>
<reference evidence="7" key="1">
    <citation type="submission" date="2021-01" db="EMBL/GenBank/DDBJ databases">
        <authorList>
            <person name="Eckstrom K.M.E."/>
        </authorList>
    </citation>
    <scope>NUCLEOTIDE SEQUENCE</scope>
    <source>
        <strain evidence="7">UVCC 0001</strain>
    </source>
</reference>
<dbReference type="AlphaFoldDB" id="A0AAD9IIJ4"/>
<keyword evidence="4" id="KW-0175">Coiled coil</keyword>
<dbReference type="GO" id="GO:0007033">
    <property type="term" value="P:vacuole organization"/>
    <property type="evidence" value="ECO:0007669"/>
    <property type="project" value="TreeGrafter"/>
</dbReference>
<feature type="compositionally biased region" description="Acidic residues" evidence="5">
    <location>
        <begin position="492"/>
        <end position="502"/>
    </location>
</feature>
<keyword evidence="1" id="KW-0479">Metal-binding</keyword>
<name>A0AAD9IIJ4_PROWI</name>
<evidence type="ECO:0000313" key="8">
    <source>
        <dbReference type="Proteomes" id="UP001255856"/>
    </source>
</evidence>
<dbReference type="GO" id="GO:0007032">
    <property type="term" value="P:endosome organization"/>
    <property type="evidence" value="ECO:0007669"/>
    <property type="project" value="TreeGrafter"/>
</dbReference>
<dbReference type="GO" id="GO:0030674">
    <property type="term" value="F:protein-macromolecule adaptor activity"/>
    <property type="evidence" value="ECO:0007669"/>
    <property type="project" value="TreeGrafter"/>
</dbReference>
<evidence type="ECO:0000256" key="2">
    <source>
        <dbReference type="ARBA" id="ARBA00022771"/>
    </source>
</evidence>
<evidence type="ECO:0000259" key="6">
    <source>
        <dbReference type="Pfam" id="PF05131"/>
    </source>
</evidence>
<organism evidence="7 8">
    <name type="scientific">Prototheca wickerhamii</name>
    <dbReference type="NCBI Taxonomy" id="3111"/>
    <lineage>
        <taxon>Eukaryota</taxon>
        <taxon>Viridiplantae</taxon>
        <taxon>Chlorophyta</taxon>
        <taxon>core chlorophytes</taxon>
        <taxon>Trebouxiophyceae</taxon>
        <taxon>Chlorellales</taxon>
        <taxon>Chlorellaceae</taxon>
        <taxon>Prototheca</taxon>
    </lineage>
</organism>
<feature type="coiled-coil region" evidence="4">
    <location>
        <begin position="854"/>
        <end position="881"/>
    </location>
</feature>
<dbReference type="GO" id="GO:0030897">
    <property type="term" value="C:HOPS complex"/>
    <property type="evidence" value="ECO:0007669"/>
    <property type="project" value="TreeGrafter"/>
</dbReference>
<dbReference type="Pfam" id="PF05131">
    <property type="entry name" value="Pep3_Vps18"/>
    <property type="match status" value="1"/>
</dbReference>
<sequence>MGAVDSGPAAPAPGQELVDVEAVKDYISRGRGTPVAVALAGDTIVVATSRNWLVRLSMVDGGPQAHSELDLQRSPDTARCQRLWVDPTGTHTLVLLSAQDPLANPRRASEVLYVGFAWKKARTLSKLKNKPVTAAVFAEGISDESFLAGNILLGTAEGELLSLDVREPKREVVRLMHSLGPDEPVLAMRLLKQARRAGGRRSQAADIAPSSSLDLPDPATSCADITFVKPLQAPVPGRDGETLEVAILCEQGILSAQIRMPAATDTAGGAAFLAPRVLPTPAVGDAIALACTAFHFVLLSKRALTLVNRVSKEVAQEIPLARIASPLRGEGEARDALGLLSASEGGGLPHTRVLLWAGEDLLELDATREDRDVWRAFLSVGDFASAALYCGDAAQRSAVYLAHGESCLKKGDWVAAGGLFGKVTTREPSFEELALRFMDAKQPEALQRFLEVRLDILSGQKDQLQRTLVASWLLELMLDRRNRAALAVADVSDTEEEEEEEGGSYGAAGETSVSPRPVNRYHAAVGPEPDSLAAITSQLKAFLQTQHSVLDAGTTTELLVGYGQLDLLEAFALARRDLETVLELVLRRGDAERALQVVYRFASALAALDPERAPLDPARLLPALLAAASAGGAPGAAAVRRYLGVVLDEGAAARLGLPAPVTERALYDLMLDLLSAPGSSEEGGRKGEKVDESEDEAGASATSGDPSPEITRPAPSAAAEDALLRFLDSARTPLGAPRYDAKLALRLAQERGCPRAVVRLYEDLGLPGEAVKAALAFDQGLAVQVAQRAGATRGLGRRLWLDIAAHLIRHTDDPKDQAQGIALVSSLLENSKGVLHIEDVLPLFPEFTEIDAFRDVLCSALGAYNEEIEDLKREMAHSTRTAHAIRGYLAGLGGTVARRAAAAAAAGPSGGAVPRLYLFPTGNAFHGACLAAEVAAVAPRLQRQRIAAALASLAAGKDVARQLPELEQDVAQADPFWSEASLIQLVQKPFIDPGELEAELASWQL</sequence>